<feature type="compositionally biased region" description="Acidic residues" evidence="1">
    <location>
        <begin position="549"/>
        <end position="561"/>
    </location>
</feature>
<feature type="compositionally biased region" description="Low complexity" evidence="1">
    <location>
        <begin position="59"/>
        <end position="70"/>
    </location>
</feature>
<evidence type="ECO:0000259" key="2">
    <source>
        <dbReference type="PROSITE" id="PS51293"/>
    </source>
</evidence>
<dbReference type="EMBL" id="OZ021744">
    <property type="protein sequence ID" value="CAK9311530.1"/>
    <property type="molecule type" value="Genomic_DNA"/>
</dbReference>
<feature type="compositionally biased region" description="Acidic residues" evidence="1">
    <location>
        <begin position="682"/>
        <end position="695"/>
    </location>
</feature>
<feature type="region of interest" description="Disordered" evidence="1">
    <location>
        <begin position="348"/>
        <end position="499"/>
    </location>
</feature>
<organism evidence="3 4">
    <name type="scientific">Citrullus colocynthis</name>
    <name type="common">colocynth</name>
    <dbReference type="NCBI Taxonomy" id="252529"/>
    <lineage>
        <taxon>Eukaryota</taxon>
        <taxon>Viridiplantae</taxon>
        <taxon>Streptophyta</taxon>
        <taxon>Embryophyta</taxon>
        <taxon>Tracheophyta</taxon>
        <taxon>Spermatophyta</taxon>
        <taxon>Magnoliopsida</taxon>
        <taxon>eudicotyledons</taxon>
        <taxon>Gunneridae</taxon>
        <taxon>Pentapetalae</taxon>
        <taxon>rosids</taxon>
        <taxon>fabids</taxon>
        <taxon>Cucurbitales</taxon>
        <taxon>Cucurbitaceae</taxon>
        <taxon>Benincaseae</taxon>
        <taxon>Citrullus</taxon>
    </lineage>
</organism>
<dbReference type="InterPro" id="IPR039467">
    <property type="entry name" value="TFIIIB_B''_Myb"/>
</dbReference>
<dbReference type="CDD" id="cd00167">
    <property type="entry name" value="SANT"/>
    <property type="match status" value="1"/>
</dbReference>
<proteinExistence type="predicted"/>
<dbReference type="PROSITE" id="PS51293">
    <property type="entry name" value="SANT"/>
    <property type="match status" value="1"/>
</dbReference>
<dbReference type="Gene3D" id="1.10.10.60">
    <property type="entry name" value="Homeodomain-like"/>
    <property type="match status" value="1"/>
</dbReference>
<evidence type="ECO:0000313" key="3">
    <source>
        <dbReference type="EMBL" id="CAK9311530.1"/>
    </source>
</evidence>
<feature type="compositionally biased region" description="Acidic residues" evidence="1">
    <location>
        <begin position="1"/>
        <end position="10"/>
    </location>
</feature>
<feature type="compositionally biased region" description="Basic and acidic residues" evidence="1">
    <location>
        <begin position="357"/>
        <end position="366"/>
    </location>
</feature>
<feature type="compositionally biased region" description="Basic and acidic residues" evidence="1">
    <location>
        <begin position="431"/>
        <end position="443"/>
    </location>
</feature>
<keyword evidence="4" id="KW-1185">Reference proteome</keyword>
<dbReference type="SMART" id="SM00717">
    <property type="entry name" value="SANT"/>
    <property type="match status" value="1"/>
</dbReference>
<protein>
    <recommendedName>
        <fullName evidence="2">SANT domain-containing protein</fullName>
    </recommendedName>
</protein>
<feature type="compositionally biased region" description="Basic and acidic residues" evidence="1">
    <location>
        <begin position="217"/>
        <end position="226"/>
    </location>
</feature>
<dbReference type="Proteomes" id="UP001642487">
    <property type="component" value="Chromosome 10"/>
</dbReference>
<feature type="region of interest" description="Disordered" evidence="1">
    <location>
        <begin position="1"/>
        <end position="78"/>
    </location>
</feature>
<dbReference type="InterPro" id="IPR009057">
    <property type="entry name" value="Homeodomain-like_sf"/>
</dbReference>
<dbReference type="PANTHER" id="PTHR22929">
    <property type="entry name" value="RNA POLYMERASE III TRANSCRIPTION INITIATION FACTOR B"/>
    <property type="match status" value="1"/>
</dbReference>
<sequence length="749" mass="83736">MDVDPLDEFFSDPGVTSRAGGRFQPKIKPRPKKQTLAPKSTLSQDKKGTIPDTKSCHDGSGSSKSIKLSSQLPVMEEKRESEDDLLLATARSDLIGCSHPTSVESAKMVDSTQFDLDSCGSTLRSGSTIDVGENLTDDTKTSGILNNSHPSVSSAHEAMVLDQSGLGSIQSEGGHFNDGKIAGDNIDLFYELECLDDFHNQPKNEADPSSLKQASISKEDGDLDKQRLETEECGAGAIITMDTISSGTTTPSERPACKYIPKPKMRTAEDACTQISQPEISNMLPLSPQVNSCDTRCMHEASIGTHSDGILNDSLINFDGYTPDNQHTETPVNVESLAYDSYGDILVDDFNSDDQDEMLREESGKNDEEEPSTESNISQQQKMFPPVGEEIEHSKTSRKLRKKVSHQLDEPEDGVDENRNSPNVPSSNCDVHGDSYNKNEIPKGGRGKKTSTKSSKPSSDNEKPTRKRKDANKAVPDLQAEKRPKKFSHSTRRNRRQVNKVLLETPEDEIDFQKISFRDLIIYHEHKEKLEKKVASTRKSATNQRTDTSGEEIYNDGEESLASEQGRGTDDDETPDVVDMTSAYFNYQSFMDKTPRTKWSKQDTERFYEAVRQFGTDFCMIQQLFPGRTRRQIKLKFKSEERHHPFRLSDAITNRSKDHSQFLSLIGQLQEAANKAKHESNQDELTENTGDEEQPELSPETNEEEVAKPVGVEETEKEEFVGGEVHSPLKADDSDDDDPNRWDDYKFDY</sequence>
<feature type="region of interest" description="Disordered" evidence="1">
    <location>
        <begin position="200"/>
        <end position="226"/>
    </location>
</feature>
<dbReference type="PANTHER" id="PTHR22929:SF0">
    <property type="entry name" value="TRANSCRIPTION FACTOR TFIIIB COMPONENT B'' HOMOLOG"/>
    <property type="match status" value="1"/>
</dbReference>
<dbReference type="Pfam" id="PF15963">
    <property type="entry name" value="Myb_DNA-bind_7"/>
    <property type="match status" value="1"/>
</dbReference>
<feature type="compositionally biased region" description="Basic and acidic residues" evidence="1">
    <location>
        <begin position="44"/>
        <end position="57"/>
    </location>
</feature>
<dbReference type="SUPFAM" id="SSF46689">
    <property type="entry name" value="Homeodomain-like"/>
    <property type="match status" value="1"/>
</dbReference>
<feature type="region of interest" description="Disordered" evidence="1">
    <location>
        <begin position="532"/>
        <end position="575"/>
    </location>
</feature>
<feature type="compositionally biased region" description="Polar residues" evidence="1">
    <location>
        <begin position="373"/>
        <end position="382"/>
    </location>
</feature>
<feature type="region of interest" description="Disordered" evidence="1">
    <location>
        <begin position="673"/>
        <end position="749"/>
    </location>
</feature>
<feature type="compositionally biased region" description="Polar residues" evidence="1">
    <location>
        <begin position="537"/>
        <end position="547"/>
    </location>
</feature>
<dbReference type="InterPro" id="IPR001005">
    <property type="entry name" value="SANT/Myb"/>
</dbReference>
<feature type="compositionally biased region" description="Polar residues" evidence="1">
    <location>
        <begin position="420"/>
        <end position="429"/>
    </location>
</feature>
<dbReference type="InterPro" id="IPR017884">
    <property type="entry name" value="SANT_dom"/>
</dbReference>
<accession>A0ABP0XVM5</accession>
<feature type="compositionally biased region" description="Basic and acidic residues" evidence="1">
    <location>
        <begin position="739"/>
        <end position="749"/>
    </location>
</feature>
<feature type="compositionally biased region" description="Basic residues" evidence="1">
    <location>
        <begin position="396"/>
        <end position="405"/>
    </location>
</feature>
<evidence type="ECO:0000313" key="4">
    <source>
        <dbReference type="Proteomes" id="UP001642487"/>
    </source>
</evidence>
<name>A0ABP0XVM5_9ROSI</name>
<gene>
    <name evidence="3" type="ORF">CITCOLO1_LOCUS3190</name>
</gene>
<feature type="domain" description="SANT" evidence="2">
    <location>
        <begin position="594"/>
        <end position="645"/>
    </location>
</feature>
<evidence type="ECO:0000256" key="1">
    <source>
        <dbReference type="SAM" id="MobiDB-lite"/>
    </source>
</evidence>
<feature type="compositionally biased region" description="Basic residues" evidence="1">
    <location>
        <begin position="483"/>
        <end position="498"/>
    </location>
</feature>
<reference evidence="3 4" key="1">
    <citation type="submission" date="2024-03" db="EMBL/GenBank/DDBJ databases">
        <authorList>
            <person name="Gkanogiannis A."/>
            <person name="Becerra Lopez-Lavalle L."/>
        </authorList>
    </citation>
    <scope>NUCLEOTIDE SEQUENCE [LARGE SCALE GENOMIC DNA]</scope>
</reference>